<dbReference type="PANTHER" id="PTHR34653:SF1">
    <property type="entry name" value="FLAGELLAR HOOK-BASAL BODY COMPLEX PROTEIN FLIE"/>
    <property type="match status" value="1"/>
</dbReference>
<dbReference type="PANTHER" id="PTHR34653">
    <property type="match status" value="1"/>
</dbReference>
<dbReference type="GO" id="GO:0005198">
    <property type="term" value="F:structural molecule activity"/>
    <property type="evidence" value="ECO:0007669"/>
    <property type="project" value="UniProtKB-UniRule"/>
</dbReference>
<dbReference type="AlphaFoldDB" id="D5UZ80"/>
<organism evidence="7 8">
    <name type="scientific">Arcobacter nitrofigilis (strain ATCC 33309 / DSM 7299 / CCUG 15893 / LMG 7604 / NCTC 12251 / CI)</name>
    <name type="common">Campylobacter nitrofigilis</name>
    <dbReference type="NCBI Taxonomy" id="572480"/>
    <lineage>
        <taxon>Bacteria</taxon>
        <taxon>Pseudomonadati</taxon>
        <taxon>Campylobacterota</taxon>
        <taxon>Epsilonproteobacteria</taxon>
        <taxon>Campylobacterales</taxon>
        <taxon>Arcobacteraceae</taxon>
        <taxon>Arcobacter</taxon>
    </lineage>
</organism>
<evidence type="ECO:0000256" key="4">
    <source>
        <dbReference type="HAMAP-Rule" id="MF_00724"/>
    </source>
</evidence>
<dbReference type="EMBL" id="CP001999">
    <property type="protein sequence ID" value="ADG94132.1"/>
    <property type="molecule type" value="Genomic_DNA"/>
</dbReference>
<sequence>MDISGINGISSAFTKNNVQKTNENENQGESFASMLKNAVNEVNNTQVDGYKAMENIATGKVENLQEAVSKIEEAEMTLKLALEVKNKAMAGFKQVMSMQV</sequence>
<keyword evidence="8" id="KW-1185">Reference proteome</keyword>
<evidence type="ECO:0000313" key="7">
    <source>
        <dbReference type="EMBL" id="ADG94132.1"/>
    </source>
</evidence>
<feature type="compositionally biased region" description="Polar residues" evidence="6">
    <location>
        <begin position="7"/>
        <end position="26"/>
    </location>
</feature>
<name>D5UZ80_ARCNC</name>
<dbReference type="KEGG" id="ant:Arnit_2482"/>
<gene>
    <name evidence="4" type="primary">fliE</name>
    <name evidence="7" type="ordered locus">Arnit_2482</name>
</gene>
<feature type="region of interest" description="Disordered" evidence="6">
    <location>
        <begin position="1"/>
        <end position="26"/>
    </location>
</feature>
<evidence type="ECO:0000256" key="1">
    <source>
        <dbReference type="ARBA" id="ARBA00004117"/>
    </source>
</evidence>
<reference evidence="7 8" key="1">
    <citation type="journal article" date="2010" name="Stand. Genomic Sci.">
        <title>Complete genome sequence of Arcobacter nitrofigilis type strain (CI).</title>
        <authorList>
            <person name="Pati A."/>
            <person name="Gronow S."/>
            <person name="Lapidus A."/>
            <person name="Copeland A."/>
            <person name="Glavina Del Rio T."/>
            <person name="Nolan M."/>
            <person name="Lucas S."/>
            <person name="Tice H."/>
            <person name="Cheng J.F."/>
            <person name="Han C."/>
            <person name="Chertkov O."/>
            <person name="Bruce D."/>
            <person name="Tapia R."/>
            <person name="Goodwin L."/>
            <person name="Pitluck S."/>
            <person name="Liolios K."/>
            <person name="Ivanova N."/>
            <person name="Mavromatis K."/>
            <person name="Chen A."/>
            <person name="Palaniappan K."/>
            <person name="Land M."/>
            <person name="Hauser L."/>
            <person name="Chang Y.J."/>
            <person name="Jeffries C.D."/>
            <person name="Detter J.C."/>
            <person name="Rohde M."/>
            <person name="Goker M."/>
            <person name="Bristow J."/>
            <person name="Eisen J.A."/>
            <person name="Markowitz V."/>
            <person name="Hugenholtz P."/>
            <person name="Klenk H.P."/>
            <person name="Kyrpides N.C."/>
        </authorList>
    </citation>
    <scope>NUCLEOTIDE SEQUENCE [LARGE SCALE GENOMIC DNA]</scope>
    <source>
        <strain evidence="8">ATCC 33309 / DSM 7299 / CCUG 15893 / LMG 7604 / NCTC 12251 / CI</strain>
    </source>
</reference>
<dbReference type="GO" id="GO:0003774">
    <property type="term" value="F:cytoskeletal motor activity"/>
    <property type="evidence" value="ECO:0007669"/>
    <property type="project" value="InterPro"/>
</dbReference>
<comment type="similarity">
    <text evidence="2 4">Belongs to the FliE family.</text>
</comment>
<proteinExistence type="inferred from homology"/>
<evidence type="ECO:0000256" key="3">
    <source>
        <dbReference type="ARBA" id="ARBA00023143"/>
    </source>
</evidence>
<evidence type="ECO:0000256" key="5">
    <source>
        <dbReference type="NCBIfam" id="TIGR00205"/>
    </source>
</evidence>
<protein>
    <recommendedName>
        <fullName evidence="4 5">Flagellar hook-basal body complex protein FliE</fullName>
    </recommendedName>
</protein>
<keyword evidence="7" id="KW-0966">Cell projection</keyword>
<dbReference type="RefSeq" id="WP_013136277.1">
    <property type="nucleotide sequence ID" value="NC_014166.1"/>
</dbReference>
<dbReference type="GO" id="GO:0009425">
    <property type="term" value="C:bacterial-type flagellum basal body"/>
    <property type="evidence" value="ECO:0007669"/>
    <property type="project" value="UniProtKB-SubCell"/>
</dbReference>
<evidence type="ECO:0000313" key="8">
    <source>
        <dbReference type="Proteomes" id="UP000000939"/>
    </source>
</evidence>
<dbReference type="STRING" id="572480.Arnit_2482"/>
<dbReference type="GO" id="GO:0071973">
    <property type="term" value="P:bacterial-type flagellum-dependent cell motility"/>
    <property type="evidence" value="ECO:0007669"/>
    <property type="project" value="InterPro"/>
</dbReference>
<dbReference type="HOGENOM" id="CLU_147249_3_1_7"/>
<dbReference type="HAMAP" id="MF_00724">
    <property type="entry name" value="FliE"/>
    <property type="match status" value="1"/>
</dbReference>
<evidence type="ECO:0000256" key="6">
    <source>
        <dbReference type="SAM" id="MobiDB-lite"/>
    </source>
</evidence>
<keyword evidence="7" id="KW-0969">Cilium</keyword>
<comment type="subcellular location">
    <subcellularLocation>
        <location evidence="1 4">Bacterial flagellum basal body</location>
    </subcellularLocation>
</comment>
<dbReference type="Proteomes" id="UP000000939">
    <property type="component" value="Chromosome"/>
</dbReference>
<keyword evidence="7" id="KW-0282">Flagellum</keyword>
<dbReference type="eggNOG" id="COG1677">
    <property type="taxonomic scope" value="Bacteria"/>
</dbReference>
<dbReference type="NCBIfam" id="TIGR00205">
    <property type="entry name" value="fliE"/>
    <property type="match status" value="1"/>
</dbReference>
<accession>D5UZ80</accession>
<dbReference type="Pfam" id="PF02049">
    <property type="entry name" value="FliE"/>
    <property type="match status" value="1"/>
</dbReference>
<evidence type="ECO:0000256" key="2">
    <source>
        <dbReference type="ARBA" id="ARBA00009272"/>
    </source>
</evidence>
<dbReference type="PRINTS" id="PR01006">
    <property type="entry name" value="FLGHOOKFLIE"/>
</dbReference>
<dbReference type="OrthoDB" id="285952at2"/>
<keyword evidence="3 4" id="KW-0975">Bacterial flagellum</keyword>
<dbReference type="InterPro" id="IPR001624">
    <property type="entry name" value="FliE"/>
</dbReference>